<keyword evidence="1" id="KW-0812">Transmembrane</keyword>
<sequence length="164" mass="18607">MIENYSFNEHYKRFEPHETKCTYCEQDHMKSMNECYFVPLFVEADRTNIVVYRSVKYSKILIGIPRCSSCKSIHEKATSKSQLITGISIVAAISLLVYNFTLLNPFVLVGGIFAMIFGGIYGSKKMTESFVVSQDIYTLEDGAERNEVVRDLIVAGWSFTQPSA</sequence>
<protein>
    <submittedName>
        <fullName evidence="2">Uncharacterized protein</fullName>
    </submittedName>
</protein>
<dbReference type="AlphaFoldDB" id="A0A085ZJW0"/>
<dbReference type="RefSeq" id="WP_035681364.1">
    <property type="nucleotide sequence ID" value="NZ_JPRL01000001.1"/>
</dbReference>
<feature type="transmembrane region" description="Helical" evidence="1">
    <location>
        <begin position="106"/>
        <end position="123"/>
    </location>
</feature>
<evidence type="ECO:0000256" key="1">
    <source>
        <dbReference type="SAM" id="Phobius"/>
    </source>
</evidence>
<reference evidence="2 3" key="1">
    <citation type="submission" date="2014-07" db="EMBL/GenBank/DDBJ databases">
        <title>Genome of Flavobacterium reichenbachii LMG 25512.</title>
        <authorList>
            <person name="Stropko S.J."/>
            <person name="Pipes S.E."/>
            <person name="Newman J.D."/>
        </authorList>
    </citation>
    <scope>NUCLEOTIDE SEQUENCE [LARGE SCALE GENOMIC DNA]</scope>
    <source>
        <strain evidence="2 3">LMG 25512</strain>
    </source>
</reference>
<proteinExistence type="predicted"/>
<organism evidence="2 3">
    <name type="scientific">Flavobacterium reichenbachii</name>
    <dbReference type="NCBI Taxonomy" id="362418"/>
    <lineage>
        <taxon>Bacteria</taxon>
        <taxon>Pseudomonadati</taxon>
        <taxon>Bacteroidota</taxon>
        <taxon>Flavobacteriia</taxon>
        <taxon>Flavobacteriales</taxon>
        <taxon>Flavobacteriaceae</taxon>
        <taxon>Flavobacterium</taxon>
    </lineage>
</organism>
<dbReference type="OrthoDB" id="679319at2"/>
<name>A0A085ZJW0_9FLAO</name>
<comment type="caution">
    <text evidence="2">The sequence shown here is derived from an EMBL/GenBank/DDBJ whole genome shotgun (WGS) entry which is preliminary data.</text>
</comment>
<dbReference type="EMBL" id="JPRL01000001">
    <property type="protein sequence ID" value="KFF04724.1"/>
    <property type="molecule type" value="Genomic_DNA"/>
</dbReference>
<gene>
    <name evidence="2" type="ORF">IW19_03890</name>
</gene>
<keyword evidence="1" id="KW-0472">Membrane</keyword>
<evidence type="ECO:0000313" key="3">
    <source>
        <dbReference type="Proteomes" id="UP000028715"/>
    </source>
</evidence>
<dbReference type="Proteomes" id="UP000028715">
    <property type="component" value="Unassembled WGS sequence"/>
</dbReference>
<keyword evidence="1" id="KW-1133">Transmembrane helix</keyword>
<feature type="transmembrane region" description="Helical" evidence="1">
    <location>
        <begin position="83"/>
        <end position="100"/>
    </location>
</feature>
<evidence type="ECO:0000313" key="2">
    <source>
        <dbReference type="EMBL" id="KFF04724.1"/>
    </source>
</evidence>
<accession>A0A085ZJW0</accession>
<dbReference type="STRING" id="362418.IW19_03890"/>
<dbReference type="eggNOG" id="ENOG503323R">
    <property type="taxonomic scope" value="Bacteria"/>
</dbReference>
<keyword evidence="3" id="KW-1185">Reference proteome</keyword>